<dbReference type="PANTHER" id="PTHR43877:SF2">
    <property type="entry name" value="AMINOALKYLPHOSPHONATE N-ACETYLTRANSFERASE-RELATED"/>
    <property type="match status" value="1"/>
</dbReference>
<dbReference type="InterPro" id="IPR050832">
    <property type="entry name" value="Bact_Acetyltransf"/>
</dbReference>
<feature type="domain" description="N-acetyltransferase" evidence="3">
    <location>
        <begin position="182"/>
        <end position="329"/>
    </location>
</feature>
<dbReference type="RefSeq" id="WP_203936180.1">
    <property type="nucleotide sequence ID" value="NZ_BAAAGJ010000024.1"/>
</dbReference>
<dbReference type="Gene3D" id="3.40.630.30">
    <property type="match status" value="1"/>
</dbReference>
<dbReference type="SUPFAM" id="SSF55729">
    <property type="entry name" value="Acyl-CoA N-acyltransferases (Nat)"/>
    <property type="match status" value="2"/>
</dbReference>
<sequence>MTELSAALALPPLTELPAGWSTRRPVAADAPAILAVVHASDIAAVGEPDFSLDDVAEGLSGPYVDASRDSWLALDPAGEIAAWGYLRNSSGGARDFVEVYARPGHGEPAQRPLLAMLLRRVAERAGELGHPVMTARGGAVPTETAWIAALTAAGFGFVKRYNRMRGLLAGVAPTPPPPPPGVRIRAVGTDDAELRRFHAVLEEAFVDSRDHLPTTYEDWRAGLPGINPAEWFVAEVDGEPAGILQSEDPDEQESEGWVKMLAVRRPYRRRGVGEALLRHAFAAYAAHGRTHAGLGVDLTNPTDPVRLYRAVGLEPVYAADMYERPVAAG</sequence>
<proteinExistence type="predicted"/>
<dbReference type="InterPro" id="IPR000182">
    <property type="entry name" value="GNAT_dom"/>
</dbReference>
<keyword evidence="2" id="KW-0012">Acyltransferase</keyword>
<reference evidence="4" key="1">
    <citation type="submission" date="2021-01" db="EMBL/GenBank/DDBJ databases">
        <title>Whole genome shotgun sequence of Spirilliplanes yamanashiensis NBRC 15828.</title>
        <authorList>
            <person name="Komaki H."/>
            <person name="Tamura T."/>
        </authorList>
    </citation>
    <scope>NUCLEOTIDE SEQUENCE</scope>
    <source>
        <strain evidence="4">NBRC 15828</strain>
    </source>
</reference>
<comment type="caution">
    <text evidence="4">The sequence shown here is derived from an EMBL/GenBank/DDBJ whole genome shotgun (WGS) entry which is preliminary data.</text>
</comment>
<evidence type="ECO:0000256" key="2">
    <source>
        <dbReference type="ARBA" id="ARBA00023315"/>
    </source>
</evidence>
<evidence type="ECO:0000256" key="1">
    <source>
        <dbReference type="ARBA" id="ARBA00022679"/>
    </source>
</evidence>
<dbReference type="CDD" id="cd04301">
    <property type="entry name" value="NAT_SF"/>
    <property type="match status" value="1"/>
</dbReference>
<dbReference type="PANTHER" id="PTHR43877">
    <property type="entry name" value="AMINOALKYLPHOSPHONATE N-ACETYLTRANSFERASE-RELATED-RELATED"/>
    <property type="match status" value="1"/>
</dbReference>
<dbReference type="Proteomes" id="UP000652013">
    <property type="component" value="Unassembled WGS sequence"/>
</dbReference>
<protein>
    <recommendedName>
        <fullName evidence="3">N-acetyltransferase domain-containing protein</fullName>
    </recommendedName>
</protein>
<dbReference type="Pfam" id="PF00583">
    <property type="entry name" value="Acetyltransf_1"/>
    <property type="match status" value="1"/>
</dbReference>
<dbReference type="EMBL" id="BOOY01000001">
    <property type="protein sequence ID" value="GIJ00863.1"/>
    <property type="molecule type" value="Genomic_DNA"/>
</dbReference>
<evidence type="ECO:0000313" key="5">
    <source>
        <dbReference type="Proteomes" id="UP000652013"/>
    </source>
</evidence>
<dbReference type="AlphaFoldDB" id="A0A8J3Y3T3"/>
<dbReference type="PROSITE" id="PS51186">
    <property type="entry name" value="GNAT"/>
    <property type="match status" value="1"/>
</dbReference>
<accession>A0A8J3Y3T3</accession>
<name>A0A8J3Y3T3_9ACTN</name>
<evidence type="ECO:0000259" key="3">
    <source>
        <dbReference type="PROSITE" id="PS51186"/>
    </source>
</evidence>
<keyword evidence="1" id="KW-0808">Transferase</keyword>
<organism evidence="4 5">
    <name type="scientific">Spirilliplanes yamanashiensis</name>
    <dbReference type="NCBI Taxonomy" id="42233"/>
    <lineage>
        <taxon>Bacteria</taxon>
        <taxon>Bacillati</taxon>
        <taxon>Actinomycetota</taxon>
        <taxon>Actinomycetes</taxon>
        <taxon>Micromonosporales</taxon>
        <taxon>Micromonosporaceae</taxon>
        <taxon>Spirilliplanes</taxon>
    </lineage>
</organism>
<dbReference type="GO" id="GO:0016747">
    <property type="term" value="F:acyltransferase activity, transferring groups other than amino-acyl groups"/>
    <property type="evidence" value="ECO:0007669"/>
    <property type="project" value="InterPro"/>
</dbReference>
<keyword evidence="5" id="KW-1185">Reference proteome</keyword>
<dbReference type="InterPro" id="IPR016181">
    <property type="entry name" value="Acyl_CoA_acyltransferase"/>
</dbReference>
<evidence type="ECO:0000313" key="4">
    <source>
        <dbReference type="EMBL" id="GIJ00863.1"/>
    </source>
</evidence>
<gene>
    <name evidence="4" type="ORF">Sya03_02150</name>
</gene>